<keyword evidence="1 5" id="KW-0732">Signal</keyword>
<feature type="repeat" description="Cell wall-binding" evidence="3">
    <location>
        <begin position="204"/>
        <end position="223"/>
    </location>
</feature>
<name>A0A0R1UEQ5_9LACO</name>
<feature type="region of interest" description="Disordered" evidence="4">
    <location>
        <begin position="42"/>
        <end position="123"/>
    </location>
</feature>
<comment type="caution">
    <text evidence="6">The sequence shown here is derived from an EMBL/GenBank/DDBJ whole genome shotgun (WGS) entry which is preliminary data.</text>
</comment>
<evidence type="ECO:0000256" key="2">
    <source>
        <dbReference type="ARBA" id="ARBA00022737"/>
    </source>
</evidence>
<accession>A0A0R1UEQ5</accession>
<evidence type="ECO:0000313" key="6">
    <source>
        <dbReference type="EMBL" id="KRL89722.1"/>
    </source>
</evidence>
<reference evidence="6 7" key="1">
    <citation type="journal article" date="2015" name="Genome Announc.">
        <title>Expanding the biotechnology potential of lactobacilli through comparative genomics of 213 strains and associated genera.</title>
        <authorList>
            <person name="Sun Z."/>
            <person name="Harris H.M."/>
            <person name="McCann A."/>
            <person name="Guo C."/>
            <person name="Argimon S."/>
            <person name="Zhang W."/>
            <person name="Yang X."/>
            <person name="Jeffery I.B."/>
            <person name="Cooney J.C."/>
            <person name="Kagawa T.F."/>
            <person name="Liu W."/>
            <person name="Song Y."/>
            <person name="Salvetti E."/>
            <person name="Wrobel A."/>
            <person name="Rasinkangas P."/>
            <person name="Parkhill J."/>
            <person name="Rea M.C."/>
            <person name="O'Sullivan O."/>
            <person name="Ritari J."/>
            <person name="Douillard F.P."/>
            <person name="Paul Ross R."/>
            <person name="Yang R."/>
            <person name="Briner A.E."/>
            <person name="Felis G.E."/>
            <person name="de Vos W.M."/>
            <person name="Barrangou R."/>
            <person name="Klaenhammer T.R."/>
            <person name="Caufield P.W."/>
            <person name="Cui Y."/>
            <person name="Zhang H."/>
            <person name="O'Toole P.W."/>
        </authorList>
    </citation>
    <scope>NUCLEOTIDE SEQUENCE [LARGE SCALE GENOMIC DNA]</scope>
    <source>
        <strain evidence="6 7">DSM 15946</strain>
    </source>
</reference>
<feature type="chain" id="PRO_5006411686" evidence="5">
    <location>
        <begin position="41"/>
        <end position="871"/>
    </location>
</feature>
<evidence type="ECO:0000256" key="3">
    <source>
        <dbReference type="PROSITE-ProRule" id="PRU00591"/>
    </source>
</evidence>
<feature type="compositionally biased region" description="Low complexity" evidence="4">
    <location>
        <begin position="63"/>
        <end position="92"/>
    </location>
</feature>
<dbReference type="EMBL" id="AZFK01000042">
    <property type="protein sequence ID" value="KRL89722.1"/>
    <property type="molecule type" value="Genomic_DNA"/>
</dbReference>
<gene>
    <name evidence="6" type="ORF">FC43_GL001563</name>
</gene>
<feature type="signal peptide" evidence="5">
    <location>
        <begin position="1"/>
        <end position="40"/>
    </location>
</feature>
<dbReference type="InterPro" id="IPR018337">
    <property type="entry name" value="Cell_wall/Cho-bd_repeat"/>
</dbReference>
<evidence type="ECO:0000256" key="4">
    <source>
        <dbReference type="SAM" id="MobiDB-lite"/>
    </source>
</evidence>
<sequence>MKQQMPEIKRHFKMYKSGKLWLVAGITAASLMVGGQAASAADNVQSEQPTASTVQDQPKTDAATDQTQSGTNTTKTDTTTTSDAAQAGSTATNQGDKADTNQDANQPAKDDGTTKETVDGGNVLVTTKDGQVSLQDKDGKPVTGVKTINGKTYSFGTDGVAQTGLQTVDGKVYDFDEKMAVAKTGWQVIKDSKYYFDETTGVAKTGWQTIDGNKYYFNPKTGAAYVGWAYVDNKLTYFTKDGVNVQYQVVQGDYLFITYADGKVGLLKPDGSPASGWFTNNNQKYYFKDGKAVTGWQTIENKLYFFNKDGVAQTGLKEVGQDTYLFAEKGFAALQGLQEFNGKTYYFEDETSAKDKANYYKMVKNRTITVGSATYHFDDKGMGTQTGQVILNNKGTLKQEKDGNWYLYDAKGEKLTGWQKLDDKRIVYFALADGKNITKGQMIHGEYQIGDKWYLFDTKDGNLVRGLVKLADGRHVYYDVDENGNGHGMLHGLVAVKDAKGNTVTYMARKDNGDLLTGFQTDAGKSYFFDAKTFQAVTNTEMNIDGHWRFFGKDGVMATGFTKLGDGRLVYYNQKGWMLYGEQQLNGNWYNFRTDNGDASRGFTKLGKRTVYYDLNEDGTGRGMLHGIAKVGDKTYSFRNDNGDQQTGFMYNPTTKNLNFFDPKQKGALVLETVDEKGNQTKITIDGKSYVVDKDGNVILNDGENQLNGNWYLYDANKKKVSVGFIELKDGRTVYYDETTAAMVHGEKNIKGAWYHFNQWNGDMSKGITRLNDGRTVYYDQNGRMKYGEQQIGGQWYYFRTNNGDMVRGWFNLPDKRTVYYGNGKMVHGFTKINGWLVHFNEWDGNLTRYAYVWYNGQRYYARLDGGLTRA</sequence>
<dbReference type="Pfam" id="PF19127">
    <property type="entry name" value="Choline_bind_3"/>
    <property type="match status" value="2"/>
</dbReference>
<dbReference type="Pfam" id="PF19258">
    <property type="entry name" value="KxYKxGKxW_sig"/>
    <property type="match status" value="1"/>
</dbReference>
<dbReference type="Pfam" id="PF01473">
    <property type="entry name" value="Choline_bind_1"/>
    <property type="match status" value="1"/>
</dbReference>
<dbReference type="PROSITE" id="PS51170">
    <property type="entry name" value="CW"/>
    <property type="match status" value="2"/>
</dbReference>
<dbReference type="AlphaFoldDB" id="A0A0R1UEQ5"/>
<organism evidence="6 7">
    <name type="scientific">Limosilactobacillus ingluviei DSM 15946</name>
    <dbReference type="NCBI Taxonomy" id="1423760"/>
    <lineage>
        <taxon>Bacteria</taxon>
        <taxon>Bacillati</taxon>
        <taxon>Bacillota</taxon>
        <taxon>Bacilli</taxon>
        <taxon>Lactobacillales</taxon>
        <taxon>Lactobacillaceae</taxon>
        <taxon>Limosilactobacillus</taxon>
    </lineage>
</organism>
<feature type="compositionally biased region" description="Basic and acidic residues" evidence="4">
    <location>
        <begin position="108"/>
        <end position="118"/>
    </location>
</feature>
<dbReference type="NCBIfam" id="TIGR03715">
    <property type="entry name" value="KxYKxGKxW"/>
    <property type="match status" value="1"/>
</dbReference>
<dbReference type="RefSeq" id="WP_056954819.1">
    <property type="nucleotide sequence ID" value="NZ_AZFK01000042.1"/>
</dbReference>
<dbReference type="Gene3D" id="2.10.270.10">
    <property type="entry name" value="Cholin Binding"/>
    <property type="match status" value="9"/>
</dbReference>
<proteinExistence type="predicted"/>
<dbReference type="InterPro" id="IPR022263">
    <property type="entry name" value="KxYKxGKxW"/>
</dbReference>
<feature type="repeat" description="Cell wall-binding" evidence="3">
    <location>
        <begin position="293"/>
        <end position="312"/>
    </location>
</feature>
<feature type="compositionally biased region" description="Polar residues" evidence="4">
    <location>
        <begin position="42"/>
        <end position="57"/>
    </location>
</feature>
<evidence type="ECO:0000256" key="1">
    <source>
        <dbReference type="ARBA" id="ARBA00022729"/>
    </source>
</evidence>
<evidence type="ECO:0000256" key="5">
    <source>
        <dbReference type="SAM" id="SignalP"/>
    </source>
</evidence>
<dbReference type="PATRIC" id="fig|1423760.3.peg.1636"/>
<evidence type="ECO:0000313" key="7">
    <source>
        <dbReference type="Proteomes" id="UP000050816"/>
    </source>
</evidence>
<dbReference type="SUPFAM" id="SSF69360">
    <property type="entry name" value="Cell wall binding repeat"/>
    <property type="match status" value="5"/>
</dbReference>
<keyword evidence="2" id="KW-0677">Repeat</keyword>
<protein>
    <submittedName>
        <fullName evidence="6">Uncharacterized protein</fullName>
    </submittedName>
</protein>
<dbReference type="Proteomes" id="UP000050816">
    <property type="component" value="Unassembled WGS sequence"/>
</dbReference>